<dbReference type="PANTHER" id="PTHR43806:SF11">
    <property type="entry name" value="CEREVISIN-RELATED"/>
    <property type="match status" value="1"/>
</dbReference>
<feature type="domain" description="P/Homo B" evidence="9">
    <location>
        <begin position="552"/>
        <end position="681"/>
    </location>
</feature>
<reference evidence="10 11" key="1">
    <citation type="submission" date="2023-03" db="EMBL/GenBank/DDBJ databases">
        <title>Isolation and description of six Streptomyces strains from soil environments, able to metabolize different microbial glucans.</title>
        <authorList>
            <person name="Widen T."/>
            <person name="Larsbrink J."/>
        </authorList>
    </citation>
    <scope>NUCLEOTIDE SEQUENCE [LARGE SCALE GENOMIC DNA]</scope>
    <source>
        <strain evidence="10 11">Alt3</strain>
    </source>
</reference>
<feature type="active site" description="Charge relay system" evidence="5">
    <location>
        <position position="380"/>
    </location>
</feature>
<feature type="domain" description="P/Homo B" evidence="9">
    <location>
        <begin position="685"/>
        <end position="786"/>
    </location>
</feature>
<evidence type="ECO:0000256" key="4">
    <source>
        <dbReference type="ARBA" id="ARBA00022825"/>
    </source>
</evidence>
<proteinExistence type="inferred from homology"/>
<keyword evidence="2 5" id="KW-0645">Protease</keyword>
<evidence type="ECO:0000313" key="10">
    <source>
        <dbReference type="EMBL" id="WLQ67820.1"/>
    </source>
</evidence>
<accession>A0ABY9JJC6</accession>
<organism evidence="10 11">
    <name type="scientific">Streptomyces glycanivorans</name>
    <dbReference type="NCBI Taxonomy" id="3033808"/>
    <lineage>
        <taxon>Bacteria</taxon>
        <taxon>Bacillati</taxon>
        <taxon>Actinomycetota</taxon>
        <taxon>Actinomycetes</taxon>
        <taxon>Kitasatosporales</taxon>
        <taxon>Streptomycetaceae</taxon>
        <taxon>Streptomyces</taxon>
    </lineage>
</organism>
<dbReference type="PROSITE" id="PS00138">
    <property type="entry name" value="SUBTILASE_SER"/>
    <property type="match status" value="1"/>
</dbReference>
<dbReference type="PROSITE" id="PS51892">
    <property type="entry name" value="SUBTILASE"/>
    <property type="match status" value="1"/>
</dbReference>
<evidence type="ECO:0000256" key="5">
    <source>
        <dbReference type="PROSITE-ProRule" id="PRU01240"/>
    </source>
</evidence>
<dbReference type="Proteomes" id="UP001224433">
    <property type="component" value="Chromosome"/>
</dbReference>
<protein>
    <submittedName>
        <fullName evidence="10">Proprotein convertase P-domain-containing protein</fullName>
    </submittedName>
</protein>
<feature type="signal peptide" evidence="8">
    <location>
        <begin position="1"/>
        <end position="18"/>
    </location>
</feature>
<evidence type="ECO:0000256" key="1">
    <source>
        <dbReference type="ARBA" id="ARBA00011073"/>
    </source>
</evidence>
<keyword evidence="4 5" id="KW-0720">Serine protease</keyword>
<evidence type="ECO:0000256" key="7">
    <source>
        <dbReference type="SAM" id="MobiDB-lite"/>
    </source>
</evidence>
<feature type="active site" description="Charge relay system" evidence="5">
    <location>
        <position position="200"/>
    </location>
</feature>
<evidence type="ECO:0000256" key="3">
    <source>
        <dbReference type="ARBA" id="ARBA00022801"/>
    </source>
</evidence>
<dbReference type="PANTHER" id="PTHR43806">
    <property type="entry name" value="PEPTIDASE S8"/>
    <property type="match status" value="1"/>
</dbReference>
<dbReference type="SUPFAM" id="SSF52743">
    <property type="entry name" value="Subtilisin-like"/>
    <property type="match status" value="1"/>
</dbReference>
<dbReference type="InterPro" id="IPR023827">
    <property type="entry name" value="Peptidase_S8_Asp-AS"/>
</dbReference>
<feature type="region of interest" description="Disordered" evidence="7">
    <location>
        <begin position="430"/>
        <end position="454"/>
    </location>
</feature>
<gene>
    <name evidence="10" type="ORF">P8A20_31550</name>
</gene>
<dbReference type="Gene3D" id="2.60.120.260">
    <property type="entry name" value="Galactose-binding domain-like"/>
    <property type="match status" value="3"/>
</dbReference>
<dbReference type="Pfam" id="PF00082">
    <property type="entry name" value="Peptidase_S8"/>
    <property type="match status" value="1"/>
</dbReference>
<sequence length="786" mass="79973">MVATAVMALAMGAAPAVAETPSPDAPSAPVTSGSIDPSLYGAAAEKGTVRVNVVTEERSDLSGASSAGRTMQKFQKLPLVTLQVTRSGLDALAAKPGVVSVTEDTLSEPTLDTSMPFIGGDRAIKTGKTGKGSAIAVIDTGVATKHPFLQGRVVSEACFSPIDPAYSATSLCPQGTAAEEGPGTADSEVGPCATITECEHGTHVAGIAAGDGTGIVSAPVSGVAPDADVIAIQVFSRLDSPDYCGEGNTPCVKSFTSAQVAALEKVLQLRQAGIPVITANLSLGGGQYSSPCGSDVRKPMIDALLEAGVATVVAAGNNGFSNRVNSPACVDSAITVGSSGYDDTVSEFSNRGSLLDLFAPGDEIVSSVRNGAYGAKSGTSMSAPHVAGALAVLRQTYPAKPVTELEQLLKSTGKPIVDGSVTTPRLDIGKAVGGSEPTPPPTPEPKPLPSHIGNYTAYAIPDPGIVQSPVTVSDVAGKASKSLQVRVNLMHDWHPEVKIDLIAPDGKSYPLKATGGSQTGGALSATYTADASTSPAGGTWKLQVEDRSKGGVGTLKDWSLIPASFAKKGTVAIPDAGTLDSDISVAGLPGKASGALQVQLDAVHEWSGDLKVDLIAPDGTPYRVKSTSATDPPVSGTYTLDARTSPASGTWTLRVQDTSAGAVGSLNGWSLTFPSYESQTPVALPDADHVRSPITVSGITGNAPKDIKVYVDITHGWLGDLNINLVDPNGKLHLLKPDSTAESGGTLQRIYTVDVGTAPASGTWNLSVDDTSAGSTGTLNGWTLTF</sequence>
<dbReference type="InterPro" id="IPR015500">
    <property type="entry name" value="Peptidase_S8_subtilisin-rel"/>
</dbReference>
<dbReference type="Pfam" id="PF01483">
    <property type="entry name" value="P_proprotein"/>
    <property type="match status" value="3"/>
</dbReference>
<evidence type="ECO:0000256" key="6">
    <source>
        <dbReference type="RuleBase" id="RU003355"/>
    </source>
</evidence>
<dbReference type="InterPro" id="IPR023828">
    <property type="entry name" value="Peptidase_S8_Ser-AS"/>
</dbReference>
<dbReference type="PROSITE" id="PS51829">
    <property type="entry name" value="P_HOMO_B"/>
    <property type="match status" value="3"/>
</dbReference>
<name>A0ABY9JJC6_9ACTN</name>
<dbReference type="PROSITE" id="PS00137">
    <property type="entry name" value="SUBTILASE_HIS"/>
    <property type="match status" value="1"/>
</dbReference>
<dbReference type="RefSeq" id="WP_306104704.1">
    <property type="nucleotide sequence ID" value="NZ_CP120983.1"/>
</dbReference>
<feature type="active site" description="Charge relay system" evidence="5">
    <location>
        <position position="139"/>
    </location>
</feature>
<dbReference type="PROSITE" id="PS00136">
    <property type="entry name" value="SUBTILASE_ASP"/>
    <property type="match status" value="1"/>
</dbReference>
<evidence type="ECO:0000256" key="2">
    <source>
        <dbReference type="ARBA" id="ARBA00022670"/>
    </source>
</evidence>
<dbReference type="PRINTS" id="PR00723">
    <property type="entry name" value="SUBTILISIN"/>
</dbReference>
<keyword evidence="11" id="KW-1185">Reference proteome</keyword>
<feature type="compositionally biased region" description="Pro residues" evidence="7">
    <location>
        <begin position="437"/>
        <end position="448"/>
    </location>
</feature>
<dbReference type="EMBL" id="CP120983">
    <property type="protein sequence ID" value="WLQ67820.1"/>
    <property type="molecule type" value="Genomic_DNA"/>
</dbReference>
<keyword evidence="3 5" id="KW-0378">Hydrolase</keyword>
<keyword evidence="8" id="KW-0732">Signal</keyword>
<dbReference type="InterPro" id="IPR002884">
    <property type="entry name" value="P_dom"/>
</dbReference>
<dbReference type="SUPFAM" id="SSF49785">
    <property type="entry name" value="Galactose-binding domain-like"/>
    <property type="match status" value="3"/>
</dbReference>
<dbReference type="InterPro" id="IPR022398">
    <property type="entry name" value="Peptidase_S8_His-AS"/>
</dbReference>
<dbReference type="InterPro" id="IPR000209">
    <property type="entry name" value="Peptidase_S8/S53_dom"/>
</dbReference>
<evidence type="ECO:0000256" key="8">
    <source>
        <dbReference type="SAM" id="SignalP"/>
    </source>
</evidence>
<dbReference type="InterPro" id="IPR008979">
    <property type="entry name" value="Galactose-bd-like_sf"/>
</dbReference>
<comment type="similarity">
    <text evidence="1 5 6">Belongs to the peptidase S8 family.</text>
</comment>
<evidence type="ECO:0000313" key="11">
    <source>
        <dbReference type="Proteomes" id="UP001224433"/>
    </source>
</evidence>
<evidence type="ECO:0000259" key="9">
    <source>
        <dbReference type="PROSITE" id="PS51829"/>
    </source>
</evidence>
<feature type="domain" description="P/Homo B" evidence="9">
    <location>
        <begin position="438"/>
        <end position="551"/>
    </location>
</feature>
<dbReference type="Gene3D" id="3.40.50.200">
    <property type="entry name" value="Peptidase S8/S53 domain"/>
    <property type="match status" value="1"/>
</dbReference>
<dbReference type="InterPro" id="IPR050131">
    <property type="entry name" value="Peptidase_S8_subtilisin-like"/>
</dbReference>
<dbReference type="InterPro" id="IPR036852">
    <property type="entry name" value="Peptidase_S8/S53_dom_sf"/>
</dbReference>
<feature type="chain" id="PRO_5047470783" evidence="8">
    <location>
        <begin position="19"/>
        <end position="786"/>
    </location>
</feature>